<dbReference type="PANTHER" id="PTHR22957">
    <property type="entry name" value="TBC1 DOMAIN FAMILY MEMBER GTPASE-ACTIVATING PROTEIN"/>
    <property type="match status" value="1"/>
</dbReference>
<dbReference type="RefSeq" id="XP_020109085.1">
    <property type="nucleotide sequence ID" value="XM_020253496.1"/>
</dbReference>
<evidence type="ECO:0000259" key="3">
    <source>
        <dbReference type="PROSITE" id="PS50086"/>
    </source>
</evidence>
<name>A0A6P5GUC0_ANACO</name>
<dbReference type="GO" id="GO:0005096">
    <property type="term" value="F:GTPase activator activity"/>
    <property type="evidence" value="ECO:0007669"/>
    <property type="project" value="UniProtKB-KW"/>
</dbReference>
<feature type="region of interest" description="Disordered" evidence="2">
    <location>
        <begin position="531"/>
        <end position="550"/>
    </location>
</feature>
<organism evidence="4 5">
    <name type="scientific">Ananas comosus</name>
    <name type="common">Pineapple</name>
    <name type="synonym">Ananas ananas</name>
    <dbReference type="NCBI Taxonomy" id="4615"/>
    <lineage>
        <taxon>Eukaryota</taxon>
        <taxon>Viridiplantae</taxon>
        <taxon>Streptophyta</taxon>
        <taxon>Embryophyta</taxon>
        <taxon>Tracheophyta</taxon>
        <taxon>Spermatophyta</taxon>
        <taxon>Magnoliopsida</taxon>
        <taxon>Liliopsida</taxon>
        <taxon>Poales</taxon>
        <taxon>Bromeliaceae</taxon>
        <taxon>Bromelioideae</taxon>
        <taxon>Ananas</taxon>
    </lineage>
</organism>
<dbReference type="Pfam" id="PF00566">
    <property type="entry name" value="RabGAP-TBC"/>
    <property type="match status" value="2"/>
</dbReference>
<evidence type="ECO:0000313" key="4">
    <source>
        <dbReference type="Proteomes" id="UP000515123"/>
    </source>
</evidence>
<proteinExistence type="predicted"/>
<sequence>MAISSSGERFPRQRFGSLRGVRWRVDLGILPSSAASIEEIRRVAADSRRRYASLRRQLLIDPHLLKDESKPPDPIVENPLSQNPDSMWGRFFQNAELEKTLNQDLSRLYPEEGSYFQTAACQSMLGRILLVWCLKHPEYGYRQGMHELLAPLLYVLHVDVQHSSQAHGLEEDRLIGDYNSSAFPERDIISDYKSEEPTNVRTNKNGSSWQNASEISSLDELDPDTRELFLMNDAYGAEGELGIVISEKFLEHDTYCMFDGLMNGASGIIAIADFFSVSLPKESNTGLAPVLEASEAIYHLLSSIDLSLYSHLTELGVEPQYFSLRWLRVLFGREFSLENLLAVWDEIFYYPNSTFNTDKENRGDYKVLSSPRGAFIISMAISMLLHLRSSLLASEHATTCLQRLVNFPEDINVRKLIGKAKSLQSLALDINFSSCQQRTFRNYVKGDGMIALDHPKTSSDYWEEKWKVIYDTEVLSKITRGGSIISKTRKGLFNKRLLSPQAESDADKTVASKKKDHWSTLRRIILDGRNHADENSDMPRASGFTPSGSEEGINCADEEEINHDVVSCRRSDASPFIANYIDEFRHVEELGSSSIDAETRKAFNKEKDFKPQNSSGNEVISQDILSILASCERCHSCGVSLNPEAGDGEVMNTFRCLGRSILANIQVIESFFEQDLGLDLVDNLTNAASNRGKEQEAIAALKELRKIGNLFSGS</sequence>
<dbReference type="PROSITE" id="PS50086">
    <property type="entry name" value="TBC_RABGAP"/>
    <property type="match status" value="1"/>
</dbReference>
<dbReference type="SMART" id="SM00164">
    <property type="entry name" value="TBC"/>
    <property type="match status" value="1"/>
</dbReference>
<evidence type="ECO:0000256" key="1">
    <source>
        <dbReference type="ARBA" id="ARBA00022468"/>
    </source>
</evidence>
<accession>A0A6P5GUC0</accession>
<dbReference type="FunFam" id="1.10.8.270:FF:000011">
    <property type="entry name" value="TBC1 domain family member 5"/>
    <property type="match status" value="1"/>
</dbReference>
<feature type="domain" description="Rab-GAP TBC" evidence="3">
    <location>
        <begin position="13"/>
        <end position="351"/>
    </location>
</feature>
<keyword evidence="4" id="KW-1185">Reference proteome</keyword>
<dbReference type="SUPFAM" id="SSF47923">
    <property type="entry name" value="Ypt/Rab-GAP domain of gyp1p"/>
    <property type="match status" value="2"/>
</dbReference>
<dbReference type="GeneID" id="109724618"/>
<dbReference type="InterPro" id="IPR000195">
    <property type="entry name" value="Rab-GAP-TBC_dom"/>
</dbReference>
<reference evidence="4" key="1">
    <citation type="journal article" date="2015" name="Nat. Genet.">
        <title>The pineapple genome and the evolution of CAM photosynthesis.</title>
        <authorList>
            <person name="Ming R."/>
            <person name="VanBuren R."/>
            <person name="Wai C.M."/>
            <person name="Tang H."/>
            <person name="Schatz M.C."/>
            <person name="Bowers J.E."/>
            <person name="Lyons E."/>
            <person name="Wang M.L."/>
            <person name="Chen J."/>
            <person name="Biggers E."/>
            <person name="Zhang J."/>
            <person name="Huang L."/>
            <person name="Zhang L."/>
            <person name="Miao W."/>
            <person name="Zhang J."/>
            <person name="Ye Z."/>
            <person name="Miao C."/>
            <person name="Lin Z."/>
            <person name="Wang H."/>
            <person name="Zhou H."/>
            <person name="Yim W.C."/>
            <person name="Priest H.D."/>
            <person name="Zheng C."/>
            <person name="Woodhouse M."/>
            <person name="Edger P.P."/>
            <person name="Guyot R."/>
            <person name="Guo H.B."/>
            <person name="Guo H."/>
            <person name="Zheng G."/>
            <person name="Singh R."/>
            <person name="Sharma A."/>
            <person name="Min X."/>
            <person name="Zheng Y."/>
            <person name="Lee H."/>
            <person name="Gurtowski J."/>
            <person name="Sedlazeck F.J."/>
            <person name="Harkess A."/>
            <person name="McKain M.R."/>
            <person name="Liao Z."/>
            <person name="Fang J."/>
            <person name="Liu J."/>
            <person name="Zhang X."/>
            <person name="Zhang Q."/>
            <person name="Hu W."/>
            <person name="Qin Y."/>
            <person name="Wang K."/>
            <person name="Chen L.Y."/>
            <person name="Shirley N."/>
            <person name="Lin Y.R."/>
            <person name="Liu L.Y."/>
            <person name="Hernandez A.G."/>
            <person name="Wright C.L."/>
            <person name="Bulone V."/>
            <person name="Tuskan G.A."/>
            <person name="Heath K."/>
            <person name="Zee F."/>
            <person name="Moore P.H."/>
            <person name="Sunkar R."/>
            <person name="Leebens-Mack J.H."/>
            <person name="Mockler T."/>
            <person name="Bennetzen J.L."/>
            <person name="Freeling M."/>
            <person name="Sankoff D."/>
            <person name="Paterson A.H."/>
            <person name="Zhu X."/>
            <person name="Yang X."/>
            <person name="Smith J.A."/>
            <person name="Cushman J.C."/>
            <person name="Paull R.E."/>
            <person name="Yu Q."/>
        </authorList>
    </citation>
    <scope>NUCLEOTIDE SEQUENCE [LARGE SCALE GENOMIC DNA]</scope>
    <source>
        <strain evidence="4">cv. F153</strain>
    </source>
</reference>
<keyword evidence="1" id="KW-0343">GTPase activation</keyword>
<dbReference type="AlphaFoldDB" id="A0A6P5GUC0"/>
<dbReference type="GO" id="GO:0005737">
    <property type="term" value="C:cytoplasm"/>
    <property type="evidence" value="ECO:0007669"/>
    <property type="project" value="UniProtKB-ARBA"/>
</dbReference>
<dbReference type="Gene3D" id="1.10.472.80">
    <property type="entry name" value="Ypt/Rab-GAP domain of gyp1p, domain 3"/>
    <property type="match status" value="1"/>
</dbReference>
<protein>
    <submittedName>
        <fullName evidence="5">TBC1 domain family member 5-like isoform X1</fullName>
    </submittedName>
</protein>
<gene>
    <name evidence="5" type="primary">LOC109724618</name>
</gene>
<dbReference type="Proteomes" id="UP000515123">
    <property type="component" value="Linkage group 19"/>
</dbReference>
<reference evidence="5" key="2">
    <citation type="submission" date="2025-08" db="UniProtKB">
        <authorList>
            <consortium name="RefSeq"/>
        </authorList>
    </citation>
    <scope>IDENTIFICATION</scope>
    <source>
        <tissue evidence="5">Leaf</tissue>
    </source>
</reference>
<dbReference type="Gene3D" id="1.10.8.270">
    <property type="entry name" value="putative rabgap domain of human tbc1 domain family member 14 like domains"/>
    <property type="match status" value="1"/>
</dbReference>
<dbReference type="InterPro" id="IPR035969">
    <property type="entry name" value="Rab-GAP_TBC_sf"/>
</dbReference>
<evidence type="ECO:0000256" key="2">
    <source>
        <dbReference type="SAM" id="MobiDB-lite"/>
    </source>
</evidence>
<dbReference type="OrthoDB" id="27140at2759"/>
<dbReference type="PANTHER" id="PTHR22957:SF641">
    <property type="entry name" value="OS06G0661700 PROTEIN"/>
    <property type="match status" value="1"/>
</dbReference>
<evidence type="ECO:0000313" key="5">
    <source>
        <dbReference type="RefSeq" id="XP_020109085.1"/>
    </source>
</evidence>